<reference evidence="11" key="3">
    <citation type="submission" date="2025-09" db="UniProtKB">
        <authorList>
            <consortium name="Ensembl"/>
        </authorList>
    </citation>
    <scope>IDENTIFICATION</scope>
</reference>
<evidence type="ECO:0008006" key="13">
    <source>
        <dbReference type="Google" id="ProtNLM"/>
    </source>
</evidence>
<proteinExistence type="predicted"/>
<keyword evidence="12" id="KW-1185">Reference proteome</keyword>
<sequence>MPRKELPLPEGWEEARDFDGKVYYIDHINQCTSWIDPRDRYTKPLTFADCIGDELPVGWEEAYDPVVGAYYVDHNTKSTQLEDPRAQWQREQEAMLREYLAVASDALSAQKEIYQVKEQRLRLAQQEYRQLNDAWRDKSTSQTSLNSRSSSSSKYDPDILKAEIATAKSRVGNYCYSHSPKHLCLSLSVYRSGFCLVLTSRIDQKVSNSPYGYKLQEAQAILSEVRSIRDAISSGEKEKQELMQKLAVLKDSFQLDSGSQQELWGSSPSLANSELSIPRLYSDAGSQTDISAEFMTTNNKLAEKVRLSLKYEEAKRRIATIEVQIAKLDSEAWPGLLDPERDRLILINEKEELLKELQYVSPRQRLEPNDAEKLESERKRLERDLQAARDNQSKALTERLRLHCKRNKLVRELEEMVRLATSLHTQLKSLSASTLSCSSGSSRGSLTSSRGSLATTSSLGSTSSLSFTDIYLEQPELADPDFQNKLDSLLQDGGQGGYRPSSSITTIHEHEVVTVESGSSRIQALRLSETPRSMSSLSPRSSLSSLSPPCSPLVTDTSFLSETFTGQTGPDGLGLDLELHSRLAELELNSAPQLRGMGAGPKKIGVTSAVSDESVAGDSGVYEPSERRPGLPADLLPDSYEERLALGCSQVQLSFRYESRDQRFTIYVMQLSNCSPLCLPANQKIHVRLVMLPCVEATRCLFRTRSSLPQDVVEVNEVFGMQISHSALRQKTLRVDVCNSIKPGHEECLAGAQISLADVSCSEERCTKWYNLLSHAYMPEINNKDKESRAAGGFDRVQRGTLSTADMFDDEDAVEGVGPGEEDEDELYPDRSQWEVEEDEKVNKPRPAAAAITEKVNKETSMDGLPSSQHCSVVRPKERRPDVRQQNPFMRGNTIIRSKTFSPGPQSQYICRINRSDSDSSTLSKKSPFVRNASERRSMRMKKPPVQVKGLDGLLRTSLDLELDLQVSRTRQARLAQELRVLRELKAQLEKARQQGQRELPTWVQEDERFRLLLKQAEKQTQQEQLQEKRVEKMMRAAAKDVHKIRGQSRKEVPEVQTFREKMAFFTRAKTSIPDLPADDV</sequence>
<evidence type="ECO:0000256" key="3">
    <source>
        <dbReference type="ARBA" id="ARBA00022737"/>
    </source>
</evidence>
<keyword evidence="5 7" id="KW-0175">Coiled coil</keyword>
<evidence type="ECO:0000256" key="1">
    <source>
        <dbReference type="ARBA" id="ARBA00004496"/>
    </source>
</evidence>
<dbReference type="PROSITE" id="PS50020">
    <property type="entry name" value="WW_DOMAIN_2"/>
    <property type="match status" value="2"/>
</dbReference>
<comment type="subcellular location">
    <subcellularLocation>
        <location evidence="1">Cytoplasm</location>
    </subcellularLocation>
</comment>
<evidence type="ECO:0000256" key="8">
    <source>
        <dbReference type="SAM" id="MobiDB-lite"/>
    </source>
</evidence>
<keyword evidence="4" id="KW-0805">Transcription regulation</keyword>
<dbReference type="InterPro" id="IPR001202">
    <property type="entry name" value="WW_dom"/>
</dbReference>
<keyword evidence="3" id="KW-0677">Repeat</keyword>
<dbReference type="GO" id="GO:0060090">
    <property type="term" value="F:molecular adaptor activity"/>
    <property type="evidence" value="ECO:0007669"/>
    <property type="project" value="TreeGrafter"/>
</dbReference>
<evidence type="ECO:0000313" key="12">
    <source>
        <dbReference type="Proteomes" id="UP000265040"/>
    </source>
</evidence>
<dbReference type="SMART" id="SM00456">
    <property type="entry name" value="WW"/>
    <property type="match status" value="2"/>
</dbReference>
<accession>A0A7N6BM87</accession>
<gene>
    <name evidence="11" type="primary">WWC1</name>
</gene>
<feature type="coiled-coil region" evidence="7">
    <location>
        <begin position="107"/>
        <end position="134"/>
    </location>
</feature>
<dbReference type="PANTHER" id="PTHR14791:SF22">
    <property type="entry name" value="PROTEIN KIBRA"/>
    <property type="match status" value="1"/>
</dbReference>
<feature type="domain" description="WW" evidence="10">
    <location>
        <begin position="6"/>
        <end position="39"/>
    </location>
</feature>
<feature type="region of interest" description="Disordered" evidence="8">
    <location>
        <begin position="858"/>
        <end position="885"/>
    </location>
</feature>
<dbReference type="InterPro" id="IPR057747">
    <property type="entry name" value="WWC1_hairpin"/>
</dbReference>
<dbReference type="GO" id="GO:0006355">
    <property type="term" value="P:regulation of DNA-templated transcription"/>
    <property type="evidence" value="ECO:0007669"/>
    <property type="project" value="TreeGrafter"/>
</dbReference>
<dbReference type="AlphaFoldDB" id="A0A7N6BM87"/>
<dbReference type="Gene3D" id="2.20.70.10">
    <property type="match status" value="2"/>
</dbReference>
<dbReference type="InterPro" id="IPR051105">
    <property type="entry name" value="WWC/KIBRA_Hippo_Reg"/>
</dbReference>
<evidence type="ECO:0000256" key="4">
    <source>
        <dbReference type="ARBA" id="ARBA00023015"/>
    </source>
</evidence>
<dbReference type="PROSITE" id="PS01159">
    <property type="entry name" value="WW_DOMAIN_1"/>
    <property type="match status" value="1"/>
</dbReference>
<dbReference type="InterPro" id="IPR036020">
    <property type="entry name" value="WW_dom_sf"/>
</dbReference>
<dbReference type="GO" id="GO:0019900">
    <property type="term" value="F:kinase binding"/>
    <property type="evidence" value="ECO:0007669"/>
    <property type="project" value="TreeGrafter"/>
</dbReference>
<dbReference type="Proteomes" id="UP000265040">
    <property type="component" value="Chromosome 14"/>
</dbReference>
<name>A0A7N6BM87_ANATE</name>
<dbReference type="InterPro" id="IPR000008">
    <property type="entry name" value="C2_dom"/>
</dbReference>
<dbReference type="CDD" id="cd00201">
    <property type="entry name" value="WW"/>
    <property type="match status" value="2"/>
</dbReference>
<dbReference type="SUPFAM" id="SSF49562">
    <property type="entry name" value="C2 domain (Calcium/lipid-binding domain, CaLB)"/>
    <property type="match status" value="1"/>
</dbReference>
<feature type="region of interest" description="Disordered" evidence="8">
    <location>
        <begin position="434"/>
        <end position="462"/>
    </location>
</feature>
<feature type="region of interest" description="Disordered" evidence="8">
    <location>
        <begin position="609"/>
        <end position="632"/>
    </location>
</feature>
<evidence type="ECO:0000313" key="11">
    <source>
        <dbReference type="Ensembl" id="ENSATEP00000065108.1"/>
    </source>
</evidence>
<feature type="coiled-coil region" evidence="7">
    <location>
        <begin position="972"/>
        <end position="1034"/>
    </location>
</feature>
<dbReference type="GO" id="GO:0005737">
    <property type="term" value="C:cytoplasm"/>
    <property type="evidence" value="ECO:0007669"/>
    <property type="project" value="UniProtKB-SubCell"/>
</dbReference>
<protein>
    <recommendedName>
        <fullName evidence="13">WW and C2 domain containing 1</fullName>
    </recommendedName>
</protein>
<dbReference type="CDD" id="cd08680">
    <property type="entry name" value="C2_Kibra"/>
    <property type="match status" value="1"/>
</dbReference>
<keyword evidence="2" id="KW-0963">Cytoplasm</keyword>
<dbReference type="Pfam" id="PF00397">
    <property type="entry name" value="WW"/>
    <property type="match status" value="2"/>
</dbReference>
<dbReference type="Ensembl" id="ENSATET00000061842.2">
    <property type="protein sequence ID" value="ENSATEP00000065108.1"/>
    <property type="gene ID" value="ENSATEG00000014070.3"/>
</dbReference>
<reference evidence="11" key="1">
    <citation type="submission" date="2021-04" db="EMBL/GenBank/DDBJ databases">
        <authorList>
            <consortium name="Wellcome Sanger Institute Data Sharing"/>
        </authorList>
    </citation>
    <scope>NUCLEOTIDE SEQUENCE [LARGE SCALE GENOMIC DNA]</scope>
</reference>
<feature type="compositionally biased region" description="Low complexity" evidence="8">
    <location>
        <begin position="531"/>
        <end position="548"/>
    </location>
</feature>
<feature type="region of interest" description="Disordered" evidence="8">
    <location>
        <begin position="801"/>
        <end position="829"/>
    </location>
</feature>
<dbReference type="InterPro" id="IPR035892">
    <property type="entry name" value="C2_domain_sf"/>
</dbReference>
<dbReference type="Pfam" id="PF25802">
    <property type="entry name" value="WWC1"/>
    <property type="match status" value="1"/>
</dbReference>
<dbReference type="PROSITE" id="PS50004">
    <property type="entry name" value="C2"/>
    <property type="match status" value="1"/>
</dbReference>
<feature type="compositionally biased region" description="Acidic residues" evidence="8">
    <location>
        <begin position="807"/>
        <end position="827"/>
    </location>
</feature>
<evidence type="ECO:0000256" key="5">
    <source>
        <dbReference type="ARBA" id="ARBA00023054"/>
    </source>
</evidence>
<feature type="coiled-coil region" evidence="7">
    <location>
        <begin position="304"/>
        <end position="331"/>
    </location>
</feature>
<dbReference type="GO" id="GO:0035330">
    <property type="term" value="P:regulation of hippo signaling"/>
    <property type="evidence" value="ECO:0007669"/>
    <property type="project" value="TreeGrafter"/>
</dbReference>
<dbReference type="InterPro" id="IPR037771">
    <property type="entry name" value="C2_WWC"/>
</dbReference>
<dbReference type="FunFam" id="2.20.70.10:FF:000041">
    <property type="entry name" value="WW and C2 domain containing 1"/>
    <property type="match status" value="1"/>
</dbReference>
<organism evidence="11 12">
    <name type="scientific">Anabas testudineus</name>
    <name type="common">Climbing perch</name>
    <name type="synonym">Anthias testudineus</name>
    <dbReference type="NCBI Taxonomy" id="64144"/>
    <lineage>
        <taxon>Eukaryota</taxon>
        <taxon>Metazoa</taxon>
        <taxon>Chordata</taxon>
        <taxon>Craniata</taxon>
        <taxon>Vertebrata</taxon>
        <taxon>Euteleostomi</taxon>
        <taxon>Actinopterygii</taxon>
        <taxon>Neopterygii</taxon>
        <taxon>Teleostei</taxon>
        <taxon>Neoteleostei</taxon>
        <taxon>Acanthomorphata</taxon>
        <taxon>Anabantaria</taxon>
        <taxon>Anabantiformes</taxon>
        <taxon>Anabantoidei</taxon>
        <taxon>Anabantidae</taxon>
        <taxon>Anabas</taxon>
    </lineage>
</organism>
<evidence type="ECO:0000259" key="9">
    <source>
        <dbReference type="PROSITE" id="PS50004"/>
    </source>
</evidence>
<evidence type="ECO:0000256" key="7">
    <source>
        <dbReference type="SAM" id="Coils"/>
    </source>
</evidence>
<reference evidence="11" key="2">
    <citation type="submission" date="2025-08" db="UniProtKB">
        <authorList>
            <consortium name="Ensembl"/>
        </authorList>
    </citation>
    <scope>IDENTIFICATION</scope>
</reference>
<feature type="coiled-coil region" evidence="7">
    <location>
        <begin position="371"/>
        <end position="398"/>
    </location>
</feature>
<dbReference type="GeneTree" id="ENSGT00410000025556"/>
<dbReference type="SUPFAM" id="SSF51045">
    <property type="entry name" value="WW domain"/>
    <property type="match status" value="2"/>
</dbReference>
<dbReference type="PANTHER" id="PTHR14791">
    <property type="entry name" value="BOMB/KIRA PROTEINS"/>
    <property type="match status" value="1"/>
</dbReference>
<keyword evidence="6" id="KW-0804">Transcription</keyword>
<dbReference type="GO" id="GO:0046621">
    <property type="term" value="P:negative regulation of organ growth"/>
    <property type="evidence" value="ECO:0007669"/>
    <property type="project" value="TreeGrafter"/>
</dbReference>
<dbReference type="GO" id="GO:0016477">
    <property type="term" value="P:cell migration"/>
    <property type="evidence" value="ECO:0007669"/>
    <property type="project" value="TreeGrafter"/>
</dbReference>
<evidence type="ECO:0000256" key="6">
    <source>
        <dbReference type="ARBA" id="ARBA00023163"/>
    </source>
</evidence>
<feature type="domain" description="C2" evidence="9">
    <location>
        <begin position="647"/>
        <end position="770"/>
    </location>
</feature>
<feature type="region of interest" description="Disordered" evidence="8">
    <location>
        <begin position="528"/>
        <end position="549"/>
    </location>
</feature>
<feature type="domain" description="WW" evidence="10">
    <location>
        <begin position="53"/>
        <end position="86"/>
    </location>
</feature>
<evidence type="ECO:0000256" key="2">
    <source>
        <dbReference type="ARBA" id="ARBA00022490"/>
    </source>
</evidence>
<evidence type="ECO:0000259" key="10">
    <source>
        <dbReference type="PROSITE" id="PS50020"/>
    </source>
</evidence>
<feature type="region of interest" description="Disordered" evidence="8">
    <location>
        <begin position="916"/>
        <end position="944"/>
    </location>
</feature>
<dbReference type="Gene3D" id="2.60.40.150">
    <property type="entry name" value="C2 domain"/>
    <property type="match status" value="1"/>
</dbReference>
<dbReference type="FunFam" id="2.20.70.10:FF:000001">
    <property type="entry name" value="Membrane-associated guanylate kinase, WW and PDZ domain-containing protein 1"/>
    <property type="match status" value="1"/>
</dbReference>